<dbReference type="AlphaFoldDB" id="A0A0N0X9Y3"/>
<feature type="transmembrane region" description="Helical" evidence="6">
    <location>
        <begin position="69"/>
        <end position="87"/>
    </location>
</feature>
<dbReference type="InterPro" id="IPR036259">
    <property type="entry name" value="MFS_trans_sf"/>
</dbReference>
<comment type="caution">
    <text evidence="8">The sequence shown here is derived from an EMBL/GenBank/DDBJ whole genome shotgun (WGS) entry which is preliminary data.</text>
</comment>
<feature type="transmembrane region" description="Helical" evidence="6">
    <location>
        <begin position="38"/>
        <end position="57"/>
    </location>
</feature>
<keyword evidence="2" id="KW-1003">Cell membrane</keyword>
<dbReference type="PROSITE" id="PS50850">
    <property type="entry name" value="MFS"/>
    <property type="match status" value="1"/>
</dbReference>
<gene>
    <name evidence="8" type="ORF">ABJ99_5097</name>
</gene>
<dbReference type="PANTHER" id="PTHR23513">
    <property type="entry name" value="INTEGRAL MEMBRANE EFFLUX PROTEIN-RELATED"/>
    <property type="match status" value="1"/>
</dbReference>
<dbReference type="RefSeq" id="WP_054087377.1">
    <property type="nucleotide sequence ID" value="NZ_LGLN01000076.1"/>
</dbReference>
<feature type="transmembrane region" description="Helical" evidence="6">
    <location>
        <begin position="93"/>
        <end position="116"/>
    </location>
</feature>
<dbReference type="GO" id="GO:0005886">
    <property type="term" value="C:plasma membrane"/>
    <property type="evidence" value="ECO:0007669"/>
    <property type="project" value="UniProtKB-SubCell"/>
</dbReference>
<keyword evidence="5 6" id="KW-0472">Membrane</keyword>
<keyword evidence="4 6" id="KW-1133">Transmembrane helix</keyword>
<proteinExistence type="predicted"/>
<feature type="domain" description="Major facilitator superfamily (MFS) profile" evidence="7">
    <location>
        <begin position="213"/>
        <end position="417"/>
    </location>
</feature>
<evidence type="ECO:0000256" key="1">
    <source>
        <dbReference type="ARBA" id="ARBA00004651"/>
    </source>
</evidence>
<dbReference type="PATRIC" id="fig|81035.3.peg.5488"/>
<evidence type="ECO:0000313" key="8">
    <source>
        <dbReference type="EMBL" id="KPC25975.1"/>
    </source>
</evidence>
<accession>A0A0N0X9Y3</accession>
<evidence type="ECO:0000256" key="3">
    <source>
        <dbReference type="ARBA" id="ARBA00022692"/>
    </source>
</evidence>
<dbReference type="Pfam" id="PF07690">
    <property type="entry name" value="MFS_1"/>
    <property type="match status" value="1"/>
</dbReference>
<name>A0A0N0X9Y3_PSESX</name>
<evidence type="ECO:0000256" key="5">
    <source>
        <dbReference type="ARBA" id="ARBA00023136"/>
    </source>
</evidence>
<reference evidence="8 9" key="1">
    <citation type="submission" date="2015-07" db="EMBL/GenBank/DDBJ databases">
        <authorList>
            <person name="Noorani M."/>
        </authorList>
    </citation>
    <scope>NUCLEOTIDE SEQUENCE [LARGE SCALE GENOMIC DNA]</scope>
    <source>
        <strain evidence="8 9">0788_9</strain>
    </source>
</reference>
<evidence type="ECO:0000313" key="9">
    <source>
        <dbReference type="Proteomes" id="UP000037891"/>
    </source>
</evidence>
<feature type="transmembrane region" description="Helical" evidence="6">
    <location>
        <begin position="162"/>
        <end position="181"/>
    </location>
</feature>
<feature type="transmembrane region" description="Helical" evidence="6">
    <location>
        <begin position="12"/>
        <end position="32"/>
    </location>
</feature>
<organism evidence="8 9">
    <name type="scientific">Pseudomonas syringae pv. cilantro</name>
    <dbReference type="NCBI Taxonomy" id="81035"/>
    <lineage>
        <taxon>Bacteria</taxon>
        <taxon>Pseudomonadati</taxon>
        <taxon>Pseudomonadota</taxon>
        <taxon>Gammaproteobacteria</taxon>
        <taxon>Pseudomonadales</taxon>
        <taxon>Pseudomonadaceae</taxon>
        <taxon>Pseudomonas</taxon>
        <taxon>Pseudomonas syringae</taxon>
    </lineage>
</organism>
<dbReference type="GO" id="GO:0022857">
    <property type="term" value="F:transmembrane transporter activity"/>
    <property type="evidence" value="ECO:0007669"/>
    <property type="project" value="InterPro"/>
</dbReference>
<dbReference type="Gene3D" id="1.20.1250.20">
    <property type="entry name" value="MFS general substrate transporter like domains"/>
    <property type="match status" value="2"/>
</dbReference>
<feature type="transmembrane region" description="Helical" evidence="6">
    <location>
        <begin position="251"/>
        <end position="270"/>
    </location>
</feature>
<feature type="transmembrane region" description="Helical" evidence="6">
    <location>
        <begin position="343"/>
        <end position="365"/>
    </location>
</feature>
<dbReference type="Proteomes" id="UP000037891">
    <property type="component" value="Unassembled WGS sequence"/>
</dbReference>
<feature type="transmembrane region" description="Helical" evidence="6">
    <location>
        <begin position="136"/>
        <end position="156"/>
    </location>
</feature>
<protein>
    <recommendedName>
        <fullName evidence="7">Major facilitator superfamily (MFS) profile domain-containing protein</fullName>
    </recommendedName>
</protein>
<feature type="transmembrane region" description="Helical" evidence="6">
    <location>
        <begin position="215"/>
        <end position="239"/>
    </location>
</feature>
<evidence type="ECO:0000256" key="4">
    <source>
        <dbReference type="ARBA" id="ARBA00022989"/>
    </source>
</evidence>
<evidence type="ECO:0000259" key="7">
    <source>
        <dbReference type="PROSITE" id="PS50850"/>
    </source>
</evidence>
<dbReference type="EMBL" id="LGLN01000076">
    <property type="protein sequence ID" value="KPC25975.1"/>
    <property type="molecule type" value="Genomic_DNA"/>
</dbReference>
<reference evidence="8 9" key="2">
    <citation type="submission" date="2015-10" db="EMBL/GenBank/DDBJ databases">
        <title>Comparative genomics and high-throughput reverse genetic screens identify a new phytobacterial MAMP and an Arabidopsis receptor required for immune elicitation.</title>
        <authorList>
            <person name="Mott G.A."/>
            <person name="Thakur S."/>
            <person name="Wang P.W."/>
            <person name="Desveaux D."/>
            <person name="Guttman D.S."/>
        </authorList>
    </citation>
    <scope>NUCLEOTIDE SEQUENCE [LARGE SCALE GENOMIC DNA]</scope>
    <source>
        <strain evidence="8 9">0788_9</strain>
    </source>
</reference>
<dbReference type="InterPro" id="IPR011701">
    <property type="entry name" value="MFS"/>
</dbReference>
<dbReference type="PANTHER" id="PTHR23513:SF6">
    <property type="entry name" value="MAJOR FACILITATOR SUPERFAMILY ASSOCIATED DOMAIN-CONTAINING PROTEIN"/>
    <property type="match status" value="1"/>
</dbReference>
<sequence length="417" mass="45601">MNTFHKYLCVEILAWIYLGYWNATIPLLIVQRGGLLDLAIYETALALSAVISILYLAPSIETMGRTSTLKIACFTILLSGVLRYISISFSYSLGTLIMIDILAVAAFGVAQSLFGVYPAEVVEKNRAEYAFRIRRILTTSSRVVGPLLAGVVIGIFSTQAALLFAAFFGGLAATFAMTIPNECAPHREHRKLSGGRIQEIFFGIKLKFILPPERFLTVSGFLLSLVTAATLPMLIPTLIHGQNLDESNMGVLNAIFAAGSVIGLFFLSPLISKKENQRTKYILLWTILTVALAACSYVTGFWHIAPWLFVVGAASGCLSLIGMDKRTLTVPNGVRIRLTAATLVISQLANTLSYLIVGAIISNFGTQGLPWLYLAAFGILVTTAALSKFVWHFLEDTGDSELYYKRKYPELAEAMQN</sequence>
<comment type="subcellular location">
    <subcellularLocation>
        <location evidence="1">Cell membrane</location>
        <topology evidence="1">Multi-pass membrane protein</topology>
    </subcellularLocation>
</comment>
<evidence type="ECO:0000256" key="2">
    <source>
        <dbReference type="ARBA" id="ARBA00022475"/>
    </source>
</evidence>
<feature type="transmembrane region" description="Helical" evidence="6">
    <location>
        <begin position="282"/>
        <end position="299"/>
    </location>
</feature>
<dbReference type="SUPFAM" id="SSF103473">
    <property type="entry name" value="MFS general substrate transporter"/>
    <property type="match status" value="1"/>
</dbReference>
<keyword evidence="3 6" id="KW-0812">Transmembrane</keyword>
<dbReference type="InterPro" id="IPR020846">
    <property type="entry name" value="MFS_dom"/>
</dbReference>
<feature type="transmembrane region" description="Helical" evidence="6">
    <location>
        <begin position="371"/>
        <end position="391"/>
    </location>
</feature>
<evidence type="ECO:0000256" key="6">
    <source>
        <dbReference type="SAM" id="Phobius"/>
    </source>
</evidence>